<dbReference type="CDD" id="cd10551">
    <property type="entry name" value="PsrB"/>
    <property type="match status" value="1"/>
</dbReference>
<feature type="compositionally biased region" description="Low complexity" evidence="1">
    <location>
        <begin position="459"/>
        <end position="469"/>
    </location>
</feature>
<dbReference type="CDD" id="cd02784">
    <property type="entry name" value="MopB_CT_PHLH"/>
    <property type="match status" value="1"/>
</dbReference>
<dbReference type="Gene3D" id="2.40.40.20">
    <property type="match status" value="1"/>
</dbReference>
<keyword evidence="4" id="KW-1185">Reference proteome</keyword>
<protein>
    <submittedName>
        <fullName evidence="3">Molybdopterin oxidoreductase</fullName>
    </submittedName>
</protein>
<feature type="domain" description="4Fe-4S ferredoxin-type" evidence="2">
    <location>
        <begin position="725"/>
        <end position="755"/>
    </location>
</feature>
<feature type="region of interest" description="Disordered" evidence="1">
    <location>
        <begin position="500"/>
        <end position="526"/>
    </location>
</feature>
<sequence>MAAATALAGAGCSGPPEEAIVPYANMPEGGPGNDPVFYATAVTHAGYALPVLVETHDGRPTKIEGNPRHPMSLGSTDARTQAMLWQLWDPDRSNMVLHGDAVSVWDAAREALLARRAAMADRDGAGLRVLTGNVTSPTLLRQLDALAARYPGMQWHRHDPAYPLAAEEGARRALGRAAQPMYHLEHARVIVTVGADLFIDTPQGVRLAREFAHGRGEARSGARARLYAIEAMPGLTGAMADQRWSMTPAEMGGLVERLAASLGGSATLGQEGGSAEGPAWESGLADLLRGSAGEAVLVVGPALPADVHALAWRINAMLGAVDKLVTPVPVRSPPGLGALVEAAAAGEVQTLLVLDANPVYDAPGKARFEEVLRRVPWSMHVGLYRDETARACTWHVPRAHELESWGDVLAWDGTPTIQQPMIAPLHGGISPHTVLQVLVEGEDTDALTVVRQTWAARWGGDRQAAAGQADAGGNGVGENRAGDERWQAALRTGYIDTDKLGQGTEAHAGQPPSDHGGDRRGGRGGRAAIAATGMGDARATQAEDLPRITVQLLADPYLGAGALANNAWLQELPRPLTRLTWDNAAFMGPETARKLRLDTGDIATLTAVSGGAGVAAPVHILPGHAEGLVTLHLGYGRRQAGSVGTGVGVDAYALQDRDEHGDPLSTVQAIVARAEGHHAYAHVQTEMSMHGRDIVRVEDLNAPAALPAAEPPSLYPKVDYPDYAWAMTIDLDLCIGCNACTVACQAENNIPVVGSEQVRHGRVMHWIRVDVYREAQATLFQPVPCMHCENAPCEAVCPVGATVHDSEGLNAQVYNRCVGTRFCSNNCPYKVRRFNFFDFADHGASAAAHQNPDVTVRQRGVMEKCTYCVQRISRARIQAQKEGRALHDGEVVTACEAACPTQAIVFGDLNDPDSRVSASRASPRAYALLEETNTRPRTRYLARREDTAARLEPDDA</sequence>
<feature type="domain" description="4Fe-4S ferredoxin-type" evidence="2">
    <location>
        <begin position="776"/>
        <end position="807"/>
    </location>
</feature>
<comment type="caution">
    <text evidence="3">The sequence shown here is derived from an EMBL/GenBank/DDBJ whole genome shotgun (WGS) entry which is preliminary data.</text>
</comment>
<proteinExistence type="predicted"/>
<dbReference type="OrthoDB" id="9779457at2"/>
<dbReference type="InterPro" id="IPR009010">
    <property type="entry name" value="Asp_de-COase-like_dom_sf"/>
</dbReference>
<dbReference type="Gene3D" id="3.30.70.20">
    <property type="match status" value="2"/>
</dbReference>
<name>A0A4Q1HRX4_9BURK</name>
<evidence type="ECO:0000313" key="4">
    <source>
        <dbReference type="Proteomes" id="UP000290849"/>
    </source>
</evidence>
<evidence type="ECO:0000313" key="3">
    <source>
        <dbReference type="EMBL" id="RXN93421.1"/>
    </source>
</evidence>
<dbReference type="SUPFAM" id="SSF53706">
    <property type="entry name" value="Formate dehydrogenase/DMSO reductase, domains 1-3"/>
    <property type="match status" value="1"/>
</dbReference>
<dbReference type="SUPFAM" id="SSF50692">
    <property type="entry name" value="ADC-like"/>
    <property type="match status" value="1"/>
</dbReference>
<dbReference type="AlphaFoldDB" id="A0A4Q1HRX4"/>
<reference evidence="3 4" key="1">
    <citation type="journal article" date="2017" name="Int. J. Syst. Evol. Microbiol.">
        <title>Achromobacter aloeverae sp. nov., isolated from the root of Aloe vera (L.) Burm.f.</title>
        <authorList>
            <person name="Kuncharoen N."/>
            <person name="Muramatsu Y."/>
            <person name="Shibata C."/>
            <person name="Kamakura Y."/>
            <person name="Nakagawa Y."/>
            <person name="Tanasupawat S."/>
        </authorList>
    </citation>
    <scope>NUCLEOTIDE SEQUENCE [LARGE SCALE GENOMIC DNA]</scope>
    <source>
        <strain evidence="3 4">AVA-1</strain>
    </source>
</reference>
<dbReference type="Gene3D" id="3.40.50.740">
    <property type="match status" value="1"/>
</dbReference>
<dbReference type="PANTHER" id="PTHR42783">
    <property type="entry name" value="GLUTAMATE SYNTHASE [NADPH] SMALL CHAIN"/>
    <property type="match status" value="1"/>
</dbReference>
<evidence type="ECO:0000256" key="1">
    <source>
        <dbReference type="SAM" id="MobiDB-lite"/>
    </source>
</evidence>
<dbReference type="Gene3D" id="2.20.25.90">
    <property type="entry name" value="ADC-like domains"/>
    <property type="match status" value="1"/>
</dbReference>
<dbReference type="Proteomes" id="UP000290849">
    <property type="component" value="Unassembled WGS sequence"/>
</dbReference>
<feature type="region of interest" description="Disordered" evidence="1">
    <location>
        <begin position="459"/>
        <end position="480"/>
    </location>
</feature>
<organism evidence="3 4">
    <name type="scientific">Achromobacter aloeverae</name>
    <dbReference type="NCBI Taxonomy" id="1750518"/>
    <lineage>
        <taxon>Bacteria</taxon>
        <taxon>Pseudomonadati</taxon>
        <taxon>Pseudomonadota</taxon>
        <taxon>Betaproteobacteria</taxon>
        <taxon>Burkholderiales</taxon>
        <taxon>Alcaligenaceae</taxon>
        <taxon>Achromobacter</taxon>
    </lineage>
</organism>
<accession>A0A4Q1HRX4</accession>
<dbReference type="PROSITE" id="PS51379">
    <property type="entry name" value="4FE4S_FER_2"/>
    <property type="match status" value="2"/>
</dbReference>
<dbReference type="Pfam" id="PF13247">
    <property type="entry name" value="Fer4_11"/>
    <property type="match status" value="1"/>
</dbReference>
<gene>
    <name evidence="3" type="ORF">C7R54_00650</name>
</gene>
<dbReference type="EMBL" id="PYAL01000001">
    <property type="protein sequence ID" value="RXN93421.1"/>
    <property type="molecule type" value="Genomic_DNA"/>
</dbReference>
<dbReference type="PANTHER" id="PTHR42783:SF3">
    <property type="entry name" value="GLUTAMATE SYNTHASE [NADPH] SMALL CHAIN-RELATED"/>
    <property type="match status" value="1"/>
</dbReference>
<dbReference type="InterPro" id="IPR017896">
    <property type="entry name" value="4Fe4S_Fe-S-bd"/>
</dbReference>
<evidence type="ECO:0000259" key="2">
    <source>
        <dbReference type="PROSITE" id="PS51379"/>
    </source>
</evidence>
<dbReference type="SUPFAM" id="SSF54862">
    <property type="entry name" value="4Fe-4S ferredoxins"/>
    <property type="match status" value="1"/>
</dbReference>